<reference evidence="4" key="1">
    <citation type="submission" date="2019-02" db="EMBL/GenBank/DDBJ databases">
        <title>Deep-cultivation of Planctomycetes and their phenomic and genomic characterization uncovers novel biology.</title>
        <authorList>
            <person name="Wiegand S."/>
            <person name="Jogler M."/>
            <person name="Boedeker C."/>
            <person name="Pinto D."/>
            <person name="Vollmers J."/>
            <person name="Rivas-Marin E."/>
            <person name="Kohn T."/>
            <person name="Peeters S.H."/>
            <person name="Heuer A."/>
            <person name="Rast P."/>
            <person name="Oberbeckmann S."/>
            <person name="Bunk B."/>
            <person name="Jeske O."/>
            <person name="Meyerdierks A."/>
            <person name="Storesund J.E."/>
            <person name="Kallscheuer N."/>
            <person name="Luecker S."/>
            <person name="Lage O.M."/>
            <person name="Pohl T."/>
            <person name="Merkel B.J."/>
            <person name="Hornburger P."/>
            <person name="Mueller R.-W."/>
            <person name="Bruemmer F."/>
            <person name="Labrenz M."/>
            <person name="Spormann A.M."/>
            <person name="Op den Camp H."/>
            <person name="Overmann J."/>
            <person name="Amann R."/>
            <person name="Jetten M.S.M."/>
            <person name="Mascher T."/>
            <person name="Medema M.H."/>
            <person name="Devos D.P."/>
            <person name="Kaster A.-K."/>
            <person name="Ovreas L."/>
            <person name="Rohde M."/>
            <person name="Galperin M.Y."/>
            <person name="Jogler C."/>
        </authorList>
    </citation>
    <scope>NUCLEOTIDE SEQUENCE [LARGE SCALE GENOMIC DNA]</scope>
    <source>
        <strain evidence="4">Pan97</strain>
    </source>
</reference>
<keyword evidence="4" id="KW-1185">Reference proteome</keyword>
<dbReference type="RefSeq" id="WP_144971650.1">
    <property type="nucleotide sequence ID" value="NZ_CP036289.1"/>
</dbReference>
<feature type="domain" description="Knr4/Smi1-like" evidence="2">
    <location>
        <begin position="2"/>
        <end position="112"/>
    </location>
</feature>
<dbReference type="EMBL" id="CP036289">
    <property type="protein sequence ID" value="QDU74719.1"/>
    <property type="molecule type" value="Genomic_DNA"/>
</dbReference>
<keyword evidence="1" id="KW-1133">Transmembrane helix</keyword>
<evidence type="ECO:0000259" key="2">
    <source>
        <dbReference type="Pfam" id="PF09346"/>
    </source>
</evidence>
<organism evidence="3 4">
    <name type="scientific">Bremerella volcania</name>
    <dbReference type="NCBI Taxonomy" id="2527984"/>
    <lineage>
        <taxon>Bacteria</taxon>
        <taxon>Pseudomonadati</taxon>
        <taxon>Planctomycetota</taxon>
        <taxon>Planctomycetia</taxon>
        <taxon>Pirellulales</taxon>
        <taxon>Pirellulaceae</taxon>
        <taxon>Bremerella</taxon>
    </lineage>
</organism>
<dbReference type="InterPro" id="IPR037883">
    <property type="entry name" value="Knr4/Smi1-like_sf"/>
</dbReference>
<feature type="transmembrane region" description="Helical" evidence="1">
    <location>
        <begin position="151"/>
        <end position="172"/>
    </location>
</feature>
<sequence length="183" mass="21200">MTEADLERMETELGTALPSDYREILLHFPIRFDAGTADGFLWDDVEALIERNQEYRTTRNLWGTELKPLPEKYFFIGDDKAGWQHLIDTTSEPSMVYTMEYESIERIWPNLNAKKEHQSLSEWFHDYLKSLRDDGIDISAEEYPYEPGGGIAVLIIFVVLMTVIFVLVMLGIDSIFPFLPKPT</sequence>
<dbReference type="Pfam" id="PF09346">
    <property type="entry name" value="SMI1_KNR4"/>
    <property type="match status" value="1"/>
</dbReference>
<name>A0A518C668_9BACT</name>
<dbReference type="OrthoDB" id="286113at2"/>
<evidence type="ECO:0000313" key="4">
    <source>
        <dbReference type="Proteomes" id="UP000318626"/>
    </source>
</evidence>
<dbReference type="AlphaFoldDB" id="A0A518C668"/>
<dbReference type="Proteomes" id="UP000318626">
    <property type="component" value="Chromosome"/>
</dbReference>
<dbReference type="Gene3D" id="3.40.1580.10">
    <property type="entry name" value="SMI1/KNR4-like"/>
    <property type="match status" value="1"/>
</dbReference>
<accession>A0A518C668</accession>
<protein>
    <submittedName>
        <fullName evidence="3">SMI1 / KNR4 family protein</fullName>
    </submittedName>
</protein>
<evidence type="ECO:0000256" key="1">
    <source>
        <dbReference type="SAM" id="Phobius"/>
    </source>
</evidence>
<dbReference type="KEGG" id="bvo:Pan97_17320"/>
<dbReference type="InterPro" id="IPR018958">
    <property type="entry name" value="Knr4/Smi1-like_dom"/>
</dbReference>
<keyword evidence="1" id="KW-0812">Transmembrane</keyword>
<gene>
    <name evidence="3" type="ORF">Pan97_17320</name>
</gene>
<dbReference type="SUPFAM" id="SSF160631">
    <property type="entry name" value="SMI1/KNR4-like"/>
    <property type="match status" value="1"/>
</dbReference>
<evidence type="ECO:0000313" key="3">
    <source>
        <dbReference type="EMBL" id="QDU74719.1"/>
    </source>
</evidence>
<proteinExistence type="predicted"/>
<keyword evidence="1" id="KW-0472">Membrane</keyword>